<dbReference type="Gene3D" id="1.20.120.1240">
    <property type="entry name" value="Dynamin, middle domain"/>
    <property type="match status" value="1"/>
</dbReference>
<dbReference type="GO" id="GO:0005525">
    <property type="term" value="F:GTP binding"/>
    <property type="evidence" value="ECO:0007669"/>
    <property type="project" value="InterPro"/>
</dbReference>
<comment type="caution">
    <text evidence="3">The sequence shown here is derived from an EMBL/GenBank/DDBJ whole genome shotgun (WGS) entry which is preliminary data.</text>
</comment>
<dbReference type="Pfam" id="PF02212">
    <property type="entry name" value="GED"/>
    <property type="match status" value="1"/>
</dbReference>
<evidence type="ECO:0000313" key="3">
    <source>
        <dbReference type="EMBL" id="KAK7309935.1"/>
    </source>
</evidence>
<accession>A0AAN9PS19</accession>
<evidence type="ECO:0000259" key="1">
    <source>
        <dbReference type="Pfam" id="PF01031"/>
    </source>
</evidence>
<dbReference type="InterPro" id="IPR000375">
    <property type="entry name" value="Dynamin_stalk"/>
</dbReference>
<dbReference type="GO" id="GO:0005874">
    <property type="term" value="C:microtubule"/>
    <property type="evidence" value="ECO:0007669"/>
    <property type="project" value="TreeGrafter"/>
</dbReference>
<dbReference type="GO" id="GO:0005737">
    <property type="term" value="C:cytoplasm"/>
    <property type="evidence" value="ECO:0007669"/>
    <property type="project" value="TreeGrafter"/>
</dbReference>
<evidence type="ECO:0008006" key="5">
    <source>
        <dbReference type="Google" id="ProtNLM"/>
    </source>
</evidence>
<proteinExistence type="predicted"/>
<dbReference type="GO" id="GO:0003924">
    <property type="term" value="F:GTPase activity"/>
    <property type="evidence" value="ECO:0007669"/>
    <property type="project" value="InterPro"/>
</dbReference>
<dbReference type="PANTHER" id="PTHR11566:SF60">
    <property type="entry name" value="PHRAGMOPLASTIN DRP1B"/>
    <property type="match status" value="1"/>
</dbReference>
<dbReference type="GO" id="GO:0008017">
    <property type="term" value="F:microtubule binding"/>
    <property type="evidence" value="ECO:0007669"/>
    <property type="project" value="TreeGrafter"/>
</dbReference>
<dbReference type="InterPro" id="IPR003130">
    <property type="entry name" value="GED"/>
</dbReference>
<sequence>MREYTHVKLSGRRRSSSIETYAEAELPPLGWSHSVPNKYLQPTSPPLPITKSIHPMQTRRPGGEKIYQVFDNQFPAALKRLQFDKYLSMDNVRKLITEPDGYQPHLIAPEQGYRRLIESCLVSIRGPAEAAVDAELKQYPTLKVELGSAAVDSLERMREESKKATLLLVDMECGYLTVEFFRKLPQDAEKGGNPTQSLFDRYNDSYLRRIATTVLSYVNMGKQLASLLNEDPAVMQRRTSLARRLELYRSAQSEIEAVAWDK</sequence>
<evidence type="ECO:0000259" key="2">
    <source>
        <dbReference type="Pfam" id="PF02212"/>
    </source>
</evidence>
<dbReference type="EMBL" id="JAYKXN010000002">
    <property type="protein sequence ID" value="KAK7309935.1"/>
    <property type="molecule type" value="Genomic_DNA"/>
</dbReference>
<dbReference type="Proteomes" id="UP001359559">
    <property type="component" value="Unassembled WGS sequence"/>
</dbReference>
<feature type="domain" description="Dynamin GTPase effector" evidence="2">
    <location>
        <begin position="212"/>
        <end position="258"/>
    </location>
</feature>
<reference evidence="3 4" key="1">
    <citation type="submission" date="2024-01" db="EMBL/GenBank/DDBJ databases">
        <title>The genomes of 5 underutilized Papilionoideae crops provide insights into root nodulation and disease resistance.</title>
        <authorList>
            <person name="Yuan L."/>
        </authorList>
    </citation>
    <scope>NUCLEOTIDE SEQUENCE [LARGE SCALE GENOMIC DNA]</scope>
    <source>
        <strain evidence="3">LY-2023</strain>
        <tissue evidence="3">Leaf</tissue>
    </source>
</reference>
<feature type="domain" description="Dynamin stalk" evidence="1">
    <location>
        <begin position="61"/>
        <end position="178"/>
    </location>
</feature>
<dbReference type="InterPro" id="IPR022812">
    <property type="entry name" value="Dynamin"/>
</dbReference>
<gene>
    <name evidence="3" type="ORF">RJT34_07080</name>
</gene>
<dbReference type="Pfam" id="PF01031">
    <property type="entry name" value="Dynamin_M"/>
    <property type="match status" value="1"/>
</dbReference>
<keyword evidence="4" id="KW-1185">Reference proteome</keyword>
<dbReference type="PANTHER" id="PTHR11566">
    <property type="entry name" value="DYNAMIN"/>
    <property type="match status" value="1"/>
</dbReference>
<evidence type="ECO:0000313" key="4">
    <source>
        <dbReference type="Proteomes" id="UP001359559"/>
    </source>
</evidence>
<organism evidence="3 4">
    <name type="scientific">Clitoria ternatea</name>
    <name type="common">Butterfly pea</name>
    <dbReference type="NCBI Taxonomy" id="43366"/>
    <lineage>
        <taxon>Eukaryota</taxon>
        <taxon>Viridiplantae</taxon>
        <taxon>Streptophyta</taxon>
        <taxon>Embryophyta</taxon>
        <taxon>Tracheophyta</taxon>
        <taxon>Spermatophyta</taxon>
        <taxon>Magnoliopsida</taxon>
        <taxon>eudicotyledons</taxon>
        <taxon>Gunneridae</taxon>
        <taxon>Pentapetalae</taxon>
        <taxon>rosids</taxon>
        <taxon>fabids</taxon>
        <taxon>Fabales</taxon>
        <taxon>Fabaceae</taxon>
        <taxon>Papilionoideae</taxon>
        <taxon>50 kb inversion clade</taxon>
        <taxon>NPAAA clade</taxon>
        <taxon>indigoferoid/millettioid clade</taxon>
        <taxon>Phaseoleae</taxon>
        <taxon>Clitoria</taxon>
    </lineage>
</organism>
<dbReference type="GO" id="GO:0016020">
    <property type="term" value="C:membrane"/>
    <property type="evidence" value="ECO:0007669"/>
    <property type="project" value="TreeGrafter"/>
</dbReference>
<protein>
    <recommendedName>
        <fullName evidence="5">GED domain-containing protein</fullName>
    </recommendedName>
</protein>
<dbReference type="AlphaFoldDB" id="A0AAN9PS19"/>
<name>A0AAN9PS19_CLITE</name>